<dbReference type="RefSeq" id="WP_148988728.1">
    <property type="nucleotide sequence ID" value="NZ_VTEV01000005.1"/>
</dbReference>
<dbReference type="InterPro" id="IPR009078">
    <property type="entry name" value="Ferritin-like_SF"/>
</dbReference>
<gene>
    <name evidence="1" type="ORF">FZC76_13665</name>
</gene>
<protein>
    <recommendedName>
        <fullName evidence="3">DUF2202 domain-containing protein</fullName>
    </recommendedName>
</protein>
<name>A0A5D4SZ77_9BACI</name>
<dbReference type="SUPFAM" id="SSF47240">
    <property type="entry name" value="Ferritin-like"/>
    <property type="match status" value="1"/>
</dbReference>
<comment type="caution">
    <text evidence="1">The sequence shown here is derived from an EMBL/GenBank/DDBJ whole genome shotgun (WGS) entry which is preliminary data.</text>
</comment>
<dbReference type="Gene3D" id="1.20.1260.10">
    <property type="match status" value="1"/>
</dbReference>
<dbReference type="InterPro" id="IPR019243">
    <property type="entry name" value="DUF2202"/>
</dbReference>
<evidence type="ECO:0008006" key="3">
    <source>
        <dbReference type="Google" id="ProtNLM"/>
    </source>
</evidence>
<sequence length="152" mass="17316">MFYPYFYRQTPETYGAKGALNAASLTLPDILTYALQDEYLAQARYNRILGTYGYIRTFARIQEAELRHISALLPLFQQYQVPVPQDISPQFVTTPPTIKDAYAAGVEGEIENIGMYEKFLALDLPNDLRVVFTRLRDASVNHLASFERGLAR</sequence>
<dbReference type="CDD" id="cd01048">
    <property type="entry name" value="Ferritin_like_AB2"/>
    <property type="match status" value="1"/>
</dbReference>
<organism evidence="1 2">
    <name type="scientific">Sutcliffiella horikoshii</name>
    <dbReference type="NCBI Taxonomy" id="79883"/>
    <lineage>
        <taxon>Bacteria</taxon>
        <taxon>Bacillati</taxon>
        <taxon>Bacillota</taxon>
        <taxon>Bacilli</taxon>
        <taxon>Bacillales</taxon>
        <taxon>Bacillaceae</taxon>
        <taxon>Sutcliffiella</taxon>
    </lineage>
</organism>
<dbReference type="EMBL" id="VTEV01000005">
    <property type="protein sequence ID" value="TYS67618.1"/>
    <property type="molecule type" value="Genomic_DNA"/>
</dbReference>
<accession>A0A5D4SZ77</accession>
<dbReference type="OrthoDB" id="573482at2"/>
<evidence type="ECO:0000313" key="2">
    <source>
        <dbReference type="Proteomes" id="UP000322524"/>
    </source>
</evidence>
<dbReference type="STRING" id="79883.GCA_001636495_04231"/>
<evidence type="ECO:0000313" key="1">
    <source>
        <dbReference type="EMBL" id="TYS67618.1"/>
    </source>
</evidence>
<proteinExistence type="predicted"/>
<dbReference type="InterPro" id="IPR012347">
    <property type="entry name" value="Ferritin-like"/>
</dbReference>
<reference evidence="1 2" key="1">
    <citation type="submission" date="2019-08" db="EMBL/GenBank/DDBJ databases">
        <title>Bacillus genomes from the desert of Cuatro Cienegas, Coahuila.</title>
        <authorList>
            <person name="Olmedo-Alvarez G."/>
        </authorList>
    </citation>
    <scope>NUCLEOTIDE SEQUENCE [LARGE SCALE GENOMIC DNA]</scope>
    <source>
        <strain evidence="1 2">CH28_1T</strain>
    </source>
</reference>
<dbReference type="AlphaFoldDB" id="A0A5D4SZ77"/>
<dbReference type="Proteomes" id="UP000322524">
    <property type="component" value="Unassembled WGS sequence"/>
</dbReference>